<evidence type="ECO:0000256" key="1">
    <source>
        <dbReference type="SAM" id="MobiDB-lite"/>
    </source>
</evidence>
<feature type="compositionally biased region" description="Polar residues" evidence="1">
    <location>
        <begin position="13"/>
        <end position="30"/>
    </location>
</feature>
<dbReference type="Proteomes" id="UP001276659">
    <property type="component" value="Unassembled WGS sequence"/>
</dbReference>
<dbReference type="AlphaFoldDB" id="A0AAE0DRC6"/>
<feature type="compositionally biased region" description="Basic and acidic residues" evidence="1">
    <location>
        <begin position="504"/>
        <end position="516"/>
    </location>
</feature>
<feature type="region of interest" description="Disordered" evidence="1">
    <location>
        <begin position="504"/>
        <end position="531"/>
    </location>
</feature>
<evidence type="ECO:0000313" key="4">
    <source>
        <dbReference type="Proteomes" id="UP001276659"/>
    </source>
</evidence>
<evidence type="ECO:0000259" key="2">
    <source>
        <dbReference type="Pfam" id="PF24494"/>
    </source>
</evidence>
<feature type="compositionally biased region" description="Basic and acidic residues" evidence="1">
    <location>
        <begin position="554"/>
        <end position="563"/>
    </location>
</feature>
<organism evidence="3 4">
    <name type="scientific">Lepraria neglecta</name>
    <dbReference type="NCBI Taxonomy" id="209136"/>
    <lineage>
        <taxon>Eukaryota</taxon>
        <taxon>Fungi</taxon>
        <taxon>Dikarya</taxon>
        <taxon>Ascomycota</taxon>
        <taxon>Pezizomycotina</taxon>
        <taxon>Lecanoromycetes</taxon>
        <taxon>OSLEUM clade</taxon>
        <taxon>Lecanoromycetidae</taxon>
        <taxon>Lecanorales</taxon>
        <taxon>Lecanorineae</taxon>
        <taxon>Stereocaulaceae</taxon>
        <taxon>Lepraria</taxon>
    </lineage>
</organism>
<feature type="region of interest" description="Disordered" evidence="1">
    <location>
        <begin position="149"/>
        <end position="236"/>
    </location>
</feature>
<dbReference type="Pfam" id="PF24494">
    <property type="entry name" value="DUF7587"/>
    <property type="match status" value="1"/>
</dbReference>
<keyword evidence="4" id="KW-1185">Reference proteome</keyword>
<gene>
    <name evidence="3" type="ORF">OEA41_000406</name>
</gene>
<evidence type="ECO:0000313" key="3">
    <source>
        <dbReference type="EMBL" id="KAK3178273.1"/>
    </source>
</evidence>
<feature type="compositionally biased region" description="Acidic residues" evidence="1">
    <location>
        <begin position="567"/>
        <end position="579"/>
    </location>
</feature>
<sequence length="791" mass="87892">MASPNDLNHEPIGTTQGNLRPSTPHISNESSSDEDITKPTGVHHWSIEERVTLALLADKYDLTWNDRTLIFNRCHRKNTARSKGLAERVLRTQWNWMKPWFNGATASKELNSASPAYGSDKSKIVTRALLEKQARGLGIELVEKVQRNTAKELESSKPPKARKRKLATFHLGKYRSNEGFSSSDGENQTPPSTPKRRRIDVEPKTPPDGNNAVASRGLLTPPASTKGREQQFEPNQLKRLPRIAFRAFSKNGSQGINSGDGFRAGAFIDSPTIPPPLNPDDPYYRDEVIRHVAPVHSGPTSLISVTRNLVRALFRALKIGPDSFLAVIDLHEADREDLVQSAAALQLKVTHRYRPQGEFLVWGAIDPSAIISVVGLPELLAAMPAMPSDADPFRLEIMRANKFLMPVRQSFRDDPLPMSYHAGEAVGKLLHALSIPAKADLCEAAVYSFITDWKFEGRCSNWQTNVSFRNGVELAYRSKQSESETPLNFEEVAKIATDLMEERVTEKEHELDHDTTEDQPAENIQGYTGGQSMRLNTDWLAETAAAIKDEYDSLGNDTHRDAGPDCIPEEERDAAEEDERELDTTVDHISEGQPSLTDDDAFTKGFVRELLDFVHAQDPEGDVSKQQPFDIWQTDGNERDPGIKMGGCDIQMPLHDGPPGKLPPSRGFIGADSVVQYGYEVVDALPRAQPGYSRPNKAFNGPNSWPIEGHGSLDTSQVGLPRELLPNGNFNGPDSWTPGTHCTIDALPTKSVPNQGFHKQGGWEYRGHDWSSQVNNKNENEELYQHAWTGM</sequence>
<name>A0AAE0DRC6_9LECA</name>
<protein>
    <recommendedName>
        <fullName evidence="2">DUF7587 domain-containing protein</fullName>
    </recommendedName>
</protein>
<feature type="region of interest" description="Disordered" evidence="1">
    <location>
        <begin position="554"/>
        <end position="579"/>
    </location>
</feature>
<comment type="caution">
    <text evidence="3">The sequence shown here is derived from an EMBL/GenBank/DDBJ whole genome shotgun (WGS) entry which is preliminary data.</text>
</comment>
<dbReference type="InterPro" id="IPR056009">
    <property type="entry name" value="DUF7587"/>
</dbReference>
<feature type="region of interest" description="Disordered" evidence="1">
    <location>
        <begin position="1"/>
        <end position="39"/>
    </location>
</feature>
<proteinExistence type="predicted"/>
<dbReference type="EMBL" id="JASNWA010000003">
    <property type="protein sequence ID" value="KAK3178273.1"/>
    <property type="molecule type" value="Genomic_DNA"/>
</dbReference>
<reference evidence="3" key="1">
    <citation type="submission" date="2022-11" db="EMBL/GenBank/DDBJ databases">
        <title>Chromosomal genome sequence assembly and mating type (MAT) locus characterization of the leprose asexual lichenized fungus Lepraria neglecta (Nyl.) Erichsen.</title>
        <authorList>
            <person name="Allen J.L."/>
            <person name="Pfeffer B."/>
        </authorList>
    </citation>
    <scope>NUCLEOTIDE SEQUENCE</scope>
    <source>
        <strain evidence="3">Allen 5258</strain>
    </source>
</reference>
<accession>A0AAE0DRC6</accession>
<feature type="compositionally biased region" description="Polar residues" evidence="1">
    <location>
        <begin position="178"/>
        <end position="190"/>
    </location>
</feature>
<feature type="domain" description="DUF7587" evidence="2">
    <location>
        <begin position="240"/>
        <end position="376"/>
    </location>
</feature>